<dbReference type="NCBIfam" id="TIGR02785">
    <property type="entry name" value="addA_Gpos"/>
    <property type="match status" value="1"/>
</dbReference>
<feature type="domain" description="UvrD-like helicase C-terminal" evidence="16">
    <location>
        <begin position="521"/>
        <end position="821"/>
    </location>
</feature>
<dbReference type="Gene3D" id="1.10.486.10">
    <property type="entry name" value="PCRA, domain 4"/>
    <property type="match status" value="1"/>
</dbReference>
<evidence type="ECO:0000256" key="6">
    <source>
        <dbReference type="ARBA" id="ARBA00022839"/>
    </source>
</evidence>
<accession>A0ABW4BD91</accession>
<keyword evidence="1" id="KW-0540">Nuclease</keyword>
<evidence type="ECO:0000256" key="13">
    <source>
        <dbReference type="ARBA" id="ARBA00048988"/>
    </source>
</evidence>
<keyword evidence="2 14" id="KW-0547">Nucleotide-binding</keyword>
<dbReference type="InterPro" id="IPR014152">
    <property type="entry name" value="AddA"/>
</dbReference>
<comment type="catalytic activity">
    <reaction evidence="13">
        <text>ATP + H2O = ADP + phosphate + H(+)</text>
        <dbReference type="Rhea" id="RHEA:13065"/>
        <dbReference type="ChEBI" id="CHEBI:15377"/>
        <dbReference type="ChEBI" id="CHEBI:15378"/>
        <dbReference type="ChEBI" id="CHEBI:30616"/>
        <dbReference type="ChEBI" id="CHEBI:43474"/>
        <dbReference type="ChEBI" id="CHEBI:456216"/>
        <dbReference type="EC" id="5.6.2.4"/>
    </reaction>
</comment>
<dbReference type="GO" id="GO:0003678">
    <property type="term" value="F:DNA helicase activity"/>
    <property type="evidence" value="ECO:0007669"/>
    <property type="project" value="UniProtKB-EC"/>
</dbReference>
<sequence length="1269" mass="138590">MTEQVKRTPDQERAVTLQGTDLLVSASAGSGKTKVLVDRIIHRLLTDPDASLSKMLIVTFTNAATAEMKLKIETKLRERLAAGELTADQHQRLAKEIAQASAANIMTLDAFSKQVVDHYYYVIDLDPGYRMLTDDTEVLLLKTRVWEDLRVNLLSAPAHREAFEALTANFAARATQDGLQEVVFALYEYAMTTKDPVGYLKRLAADYQDNEAAWMGKIWQTVRPAALHAVALLTQAFELVAGIPASKPWADIIAPSLAAARQLAGLTEPTYAAAFEAVQALTFPTWKAARAKKYDDVRDAVQTAQQLRDEAKALLTAQQAWFTITPGDLAAALPQTRQLAQTLQAVMLEYLRAMTAEKAARRVQTFGDIAQNALKILNTPLPDDSGLTVGDHYRQQFREVLVDEYQDINPLQDGLLDAVSRTHPGNRFMVGDVKQSIYGFRLADPQKFLTRYHRYSQPASDGQLVTLNQNFRSTENVLAFTNLVFGQLMDEALGDIAYTEAERLHENQGYDYQDETDQKTHAYRLSTELLIEVAKPEAPAQASEQPAAADAADGEDVSAAQARLVAARIQQLVAPDSPARLYVKEAQPGQTGKARHERRVRYRDITLLTRTQSNNIALQQAFAEAGIPIVITKTQNFFKTTELMVMLSLLRVIDNPKQEIPLTAVLRSPLVGLTADDLARIRLFAPGPYDEAVLAYAQQPAPKTPAAAALQQKLAAFTQSLAELRTYARTHELSALIWHIYEQTGFLEIAGSQVGGRQRQANLRALAARAAEYEKSGFKGLFAFVRFIETMQKQNKDLALPVALAPDVDAVSLMTIHGSKGLQFPIVFLLNTEKPFNKQDLKRPFILSQGQAAGPDAAKPELVGLKFRDPQTFLEYPLPQWQLAKAEKTRQLLAEEMRLLYVALTRAEQQLFIVGTAKSQGHLLTQAQLEANWLKAAANSDLVLPAALRMSAQSPLDWLGMTLARTGALAGAPALGALAADAAKANIVFNFQDQPLAAAAQLPQAPAQAAPALPDFSAQLADWLNARYPDQLGTTTTGFQSVTELKRVFEDPAVADAQPAAFPKGGQRLTGDFATPTFLQDDAAVSATAVGTATHLLLQQVALTGPLDEAALGAAADALAQAGLITPAVRAHLPLAKVAAFFTTPLGQQLQAAPARVHREQAFSLLWPASALLAAQTAASVGHVEGDVLVHGVIDGFIDQPEGIILFDYKTDHIGTHLAQVIDRYQGQLEVYAQALMLMTHRPVQHRYLVLLETGDVHEVLPVVKPATN</sequence>
<dbReference type="Pfam" id="PF13361">
    <property type="entry name" value="UvrD_C"/>
    <property type="match status" value="1"/>
</dbReference>
<evidence type="ECO:0000313" key="17">
    <source>
        <dbReference type="EMBL" id="MFD1393968.1"/>
    </source>
</evidence>
<dbReference type="SUPFAM" id="SSF52540">
    <property type="entry name" value="P-loop containing nucleoside triphosphate hydrolases"/>
    <property type="match status" value="1"/>
</dbReference>
<dbReference type="PANTHER" id="PTHR11070:SF48">
    <property type="entry name" value="ATP-DEPENDENT HELICASE_NUCLEASE SUBUNIT A"/>
    <property type="match status" value="1"/>
</dbReference>
<dbReference type="Pfam" id="PF12705">
    <property type="entry name" value="PDDEXK_1"/>
    <property type="match status" value="1"/>
</dbReference>
<evidence type="ECO:0000256" key="11">
    <source>
        <dbReference type="ARBA" id="ARBA00034617"/>
    </source>
</evidence>
<evidence type="ECO:0000256" key="1">
    <source>
        <dbReference type="ARBA" id="ARBA00022722"/>
    </source>
</evidence>
<keyword evidence="5 14" id="KW-0347">Helicase</keyword>
<dbReference type="InterPro" id="IPR011335">
    <property type="entry name" value="Restrct_endonuc-II-like"/>
</dbReference>
<evidence type="ECO:0000259" key="16">
    <source>
        <dbReference type="PROSITE" id="PS51217"/>
    </source>
</evidence>
<evidence type="ECO:0000256" key="8">
    <source>
        <dbReference type="ARBA" id="ARBA00023125"/>
    </source>
</evidence>
<protein>
    <recommendedName>
        <fullName evidence="12">DNA 3'-5' helicase</fullName>
        <ecNumber evidence="12">5.6.2.4</ecNumber>
    </recommendedName>
</protein>
<evidence type="ECO:0000259" key="15">
    <source>
        <dbReference type="PROSITE" id="PS51198"/>
    </source>
</evidence>
<evidence type="ECO:0000256" key="12">
    <source>
        <dbReference type="ARBA" id="ARBA00034808"/>
    </source>
</evidence>
<dbReference type="EC" id="5.6.2.4" evidence="12"/>
<dbReference type="EMBL" id="JBHTMO010000038">
    <property type="protein sequence ID" value="MFD1393968.1"/>
    <property type="molecule type" value="Genomic_DNA"/>
</dbReference>
<evidence type="ECO:0000256" key="5">
    <source>
        <dbReference type="ARBA" id="ARBA00022806"/>
    </source>
</evidence>
<dbReference type="InterPro" id="IPR038726">
    <property type="entry name" value="PDDEXK_AddAB-type"/>
</dbReference>
<dbReference type="GO" id="GO:0016787">
    <property type="term" value="F:hydrolase activity"/>
    <property type="evidence" value="ECO:0007669"/>
    <property type="project" value="UniProtKB-KW"/>
</dbReference>
<dbReference type="Gene3D" id="3.40.50.300">
    <property type="entry name" value="P-loop containing nucleotide triphosphate hydrolases"/>
    <property type="match status" value="4"/>
</dbReference>
<gene>
    <name evidence="17" type="primary">addA</name>
    <name evidence="17" type="ORF">ACFQ3L_10365</name>
</gene>
<dbReference type="RefSeq" id="WP_125585067.1">
    <property type="nucleotide sequence ID" value="NZ_JBHTMO010000038.1"/>
</dbReference>
<comment type="caution">
    <text evidence="17">The sequence shown here is derived from an EMBL/GenBank/DDBJ whole genome shotgun (WGS) entry which is preliminary data.</text>
</comment>
<evidence type="ECO:0000256" key="3">
    <source>
        <dbReference type="ARBA" id="ARBA00022763"/>
    </source>
</evidence>
<keyword evidence="9" id="KW-0234">DNA repair</keyword>
<keyword evidence="6" id="KW-0269">Exonuclease</keyword>
<proteinExistence type="predicted"/>
<evidence type="ECO:0000256" key="10">
    <source>
        <dbReference type="ARBA" id="ARBA00023235"/>
    </source>
</evidence>
<name>A0ABW4BD91_9LACO</name>
<dbReference type="InterPro" id="IPR014017">
    <property type="entry name" value="DNA_helicase_UvrD-like_C"/>
</dbReference>
<evidence type="ECO:0000256" key="14">
    <source>
        <dbReference type="PROSITE-ProRule" id="PRU00560"/>
    </source>
</evidence>
<feature type="binding site" evidence="14">
    <location>
        <begin position="26"/>
        <end position="33"/>
    </location>
    <ligand>
        <name>ATP</name>
        <dbReference type="ChEBI" id="CHEBI:30616"/>
    </ligand>
</feature>
<evidence type="ECO:0000256" key="7">
    <source>
        <dbReference type="ARBA" id="ARBA00022840"/>
    </source>
</evidence>
<organism evidence="17 18">
    <name type="scientific">Lacticaseibacillus jixianensis</name>
    <dbReference type="NCBI Taxonomy" id="2486012"/>
    <lineage>
        <taxon>Bacteria</taxon>
        <taxon>Bacillati</taxon>
        <taxon>Bacillota</taxon>
        <taxon>Bacilli</taxon>
        <taxon>Lactobacillales</taxon>
        <taxon>Lactobacillaceae</taxon>
        <taxon>Lacticaseibacillus</taxon>
    </lineage>
</organism>
<dbReference type="Pfam" id="PF00580">
    <property type="entry name" value="UvrD-helicase"/>
    <property type="match status" value="1"/>
</dbReference>
<keyword evidence="18" id="KW-1185">Reference proteome</keyword>
<keyword evidence="3" id="KW-0227">DNA damage</keyword>
<evidence type="ECO:0000313" key="18">
    <source>
        <dbReference type="Proteomes" id="UP001597249"/>
    </source>
</evidence>
<dbReference type="InterPro" id="IPR014016">
    <property type="entry name" value="UvrD-like_ATP-bd"/>
</dbReference>
<dbReference type="InterPro" id="IPR011604">
    <property type="entry name" value="PDDEXK-like_dom_sf"/>
</dbReference>
<dbReference type="Gene3D" id="3.90.320.10">
    <property type="match status" value="1"/>
</dbReference>
<dbReference type="InterPro" id="IPR000212">
    <property type="entry name" value="DNA_helicase_UvrD/REP"/>
</dbReference>
<dbReference type="PROSITE" id="PS51217">
    <property type="entry name" value="UVRD_HELICASE_CTER"/>
    <property type="match status" value="1"/>
</dbReference>
<feature type="domain" description="UvrD-like helicase ATP-binding" evidence="15">
    <location>
        <begin position="5"/>
        <end position="474"/>
    </location>
</feature>
<dbReference type="PROSITE" id="PS51198">
    <property type="entry name" value="UVRD_HELICASE_ATP_BIND"/>
    <property type="match status" value="1"/>
</dbReference>
<keyword evidence="10" id="KW-0413">Isomerase</keyword>
<reference evidence="18" key="1">
    <citation type="journal article" date="2019" name="Int. J. Syst. Evol. Microbiol.">
        <title>The Global Catalogue of Microorganisms (GCM) 10K type strain sequencing project: providing services to taxonomists for standard genome sequencing and annotation.</title>
        <authorList>
            <consortium name="The Broad Institute Genomics Platform"/>
            <consortium name="The Broad Institute Genome Sequencing Center for Infectious Disease"/>
            <person name="Wu L."/>
            <person name="Ma J."/>
        </authorList>
    </citation>
    <scope>NUCLEOTIDE SEQUENCE [LARGE SCALE GENOMIC DNA]</scope>
    <source>
        <strain evidence="18">CCM 8911</strain>
    </source>
</reference>
<dbReference type="SUPFAM" id="SSF52980">
    <property type="entry name" value="Restriction endonuclease-like"/>
    <property type="match status" value="1"/>
</dbReference>
<evidence type="ECO:0000256" key="2">
    <source>
        <dbReference type="ARBA" id="ARBA00022741"/>
    </source>
</evidence>
<dbReference type="Proteomes" id="UP001597249">
    <property type="component" value="Unassembled WGS sequence"/>
</dbReference>
<dbReference type="PANTHER" id="PTHR11070">
    <property type="entry name" value="UVRD / RECB / PCRA DNA HELICASE FAMILY MEMBER"/>
    <property type="match status" value="1"/>
</dbReference>
<comment type="catalytic activity">
    <reaction evidence="11">
        <text>Couples ATP hydrolysis with the unwinding of duplex DNA by translocating in the 3'-5' direction.</text>
        <dbReference type="EC" id="5.6.2.4"/>
    </reaction>
</comment>
<evidence type="ECO:0000256" key="4">
    <source>
        <dbReference type="ARBA" id="ARBA00022801"/>
    </source>
</evidence>
<keyword evidence="8" id="KW-0238">DNA-binding</keyword>
<evidence type="ECO:0000256" key="9">
    <source>
        <dbReference type="ARBA" id="ARBA00023204"/>
    </source>
</evidence>
<keyword evidence="7 14" id="KW-0067">ATP-binding</keyword>
<keyword evidence="4 14" id="KW-0378">Hydrolase</keyword>
<dbReference type="InterPro" id="IPR027417">
    <property type="entry name" value="P-loop_NTPase"/>
</dbReference>